<reference evidence="7" key="1">
    <citation type="submission" date="2023-01" db="EMBL/GenBank/DDBJ databases">
        <title>Key to firefly adult light organ development and bioluminescence: homeobox transcription factors regulate luciferase expression and transportation to peroxisome.</title>
        <authorList>
            <person name="Fu X."/>
        </authorList>
    </citation>
    <scope>NUCLEOTIDE SEQUENCE [LARGE SCALE GENOMIC DNA]</scope>
</reference>
<evidence type="ECO:0000256" key="1">
    <source>
        <dbReference type="ARBA" id="ARBA00004123"/>
    </source>
</evidence>
<dbReference type="AlphaFoldDB" id="A0AAN7PB42"/>
<proteinExistence type="predicted"/>
<dbReference type="SUPFAM" id="SSF46689">
    <property type="entry name" value="Homeodomain-like"/>
    <property type="match status" value="1"/>
</dbReference>
<dbReference type="GO" id="GO:0005634">
    <property type="term" value="C:nucleus"/>
    <property type="evidence" value="ECO:0007669"/>
    <property type="project" value="UniProtKB-SubCell"/>
</dbReference>
<feature type="signal peptide" evidence="3">
    <location>
        <begin position="1"/>
        <end position="20"/>
    </location>
</feature>
<accession>A0AAN7PB42</accession>
<comment type="caution">
    <text evidence="6">The sequence shown here is derived from an EMBL/GenBank/DDBJ whole genome shotgun (WGS) entry which is preliminary data.</text>
</comment>
<dbReference type="InterPro" id="IPR009057">
    <property type="entry name" value="Homeodomain-like_sf"/>
</dbReference>
<dbReference type="InterPro" id="IPR029034">
    <property type="entry name" value="Cystine-knot_cytokine"/>
</dbReference>
<sequence>MVNFMFYCVIFLNVILVAKSWPSGNRSLNEHEIIPNSKLDNQDFLFPDEYTTQLRFLSNSKEDMDFSAAGKGLNCIEDICDDAKDYPYDKIKEVIGQIKFDNLFNSLEGSIVELPSRFKPPGEDGSETLCATITHTVYPKQMKNENNVERFIVNVEDHKQGLVFETCVENAKCKYESMVCNYIKKRNRCDIPKDDLKISTKAVLNRQMSIRMAASTFNIPKSTLYDRLKKLKSKKNLIDSGNESSSSDEDASPLSK</sequence>
<feature type="chain" id="PRO_5042899360" description="HTH psq-type domain-containing protein" evidence="3">
    <location>
        <begin position="21"/>
        <end position="256"/>
    </location>
</feature>
<feature type="domain" description="HTH psq-type" evidence="4">
    <location>
        <begin position="201"/>
        <end position="231"/>
    </location>
</feature>
<evidence type="ECO:0000313" key="7">
    <source>
        <dbReference type="Proteomes" id="UP001353858"/>
    </source>
</evidence>
<evidence type="ECO:0000259" key="4">
    <source>
        <dbReference type="Pfam" id="PF05225"/>
    </source>
</evidence>
<dbReference type="EMBL" id="JARPUR010000002">
    <property type="protein sequence ID" value="KAK4880929.1"/>
    <property type="molecule type" value="Genomic_DNA"/>
</dbReference>
<dbReference type="Proteomes" id="UP001353858">
    <property type="component" value="Unassembled WGS sequence"/>
</dbReference>
<dbReference type="SUPFAM" id="SSF57501">
    <property type="entry name" value="Cystine-knot cytokines"/>
    <property type="match status" value="1"/>
</dbReference>
<dbReference type="Pfam" id="PF16077">
    <property type="entry name" value="Spaetzle"/>
    <property type="match status" value="1"/>
</dbReference>
<evidence type="ECO:0000256" key="2">
    <source>
        <dbReference type="SAM" id="MobiDB-lite"/>
    </source>
</evidence>
<evidence type="ECO:0000313" key="6">
    <source>
        <dbReference type="EMBL" id="KAK4880929.1"/>
    </source>
</evidence>
<dbReference type="Gene3D" id="2.10.90.10">
    <property type="entry name" value="Cystine-knot cytokines"/>
    <property type="match status" value="1"/>
</dbReference>
<dbReference type="GO" id="GO:0003677">
    <property type="term" value="F:DNA binding"/>
    <property type="evidence" value="ECO:0007669"/>
    <property type="project" value="InterPro"/>
</dbReference>
<gene>
    <name evidence="6" type="ORF">RN001_004248</name>
</gene>
<dbReference type="InterPro" id="IPR032104">
    <property type="entry name" value="Spaetzle"/>
</dbReference>
<comment type="subcellular location">
    <subcellularLocation>
        <location evidence="1">Nucleus</location>
    </subcellularLocation>
</comment>
<feature type="domain" description="Spaetzle" evidence="5">
    <location>
        <begin position="128"/>
        <end position="189"/>
    </location>
</feature>
<dbReference type="Pfam" id="PF05225">
    <property type="entry name" value="HTH_psq"/>
    <property type="match status" value="1"/>
</dbReference>
<keyword evidence="7" id="KW-1185">Reference proteome</keyword>
<protein>
    <recommendedName>
        <fullName evidence="8">HTH psq-type domain-containing protein</fullName>
    </recommendedName>
</protein>
<evidence type="ECO:0008006" key="8">
    <source>
        <dbReference type="Google" id="ProtNLM"/>
    </source>
</evidence>
<dbReference type="InterPro" id="IPR007889">
    <property type="entry name" value="HTH_Psq"/>
</dbReference>
<evidence type="ECO:0000259" key="5">
    <source>
        <dbReference type="Pfam" id="PF16077"/>
    </source>
</evidence>
<organism evidence="6 7">
    <name type="scientific">Aquatica leii</name>
    <dbReference type="NCBI Taxonomy" id="1421715"/>
    <lineage>
        <taxon>Eukaryota</taxon>
        <taxon>Metazoa</taxon>
        <taxon>Ecdysozoa</taxon>
        <taxon>Arthropoda</taxon>
        <taxon>Hexapoda</taxon>
        <taxon>Insecta</taxon>
        <taxon>Pterygota</taxon>
        <taxon>Neoptera</taxon>
        <taxon>Endopterygota</taxon>
        <taxon>Coleoptera</taxon>
        <taxon>Polyphaga</taxon>
        <taxon>Elateriformia</taxon>
        <taxon>Elateroidea</taxon>
        <taxon>Lampyridae</taxon>
        <taxon>Luciolinae</taxon>
        <taxon>Aquatica</taxon>
    </lineage>
</organism>
<feature type="compositionally biased region" description="Acidic residues" evidence="2">
    <location>
        <begin position="246"/>
        <end position="256"/>
    </location>
</feature>
<evidence type="ECO:0000256" key="3">
    <source>
        <dbReference type="SAM" id="SignalP"/>
    </source>
</evidence>
<feature type="region of interest" description="Disordered" evidence="2">
    <location>
        <begin position="236"/>
        <end position="256"/>
    </location>
</feature>
<name>A0AAN7PB42_9COLE</name>
<keyword evidence="3" id="KW-0732">Signal</keyword>